<keyword evidence="3" id="KW-0472">Membrane</keyword>
<name>D1W7U7_9BACT</name>
<gene>
    <name evidence="4" type="ORF">HMPREF0650_0575</name>
</gene>
<dbReference type="Proteomes" id="UP000005283">
    <property type="component" value="Unassembled WGS sequence"/>
</dbReference>
<feature type="transmembrane region" description="Helical" evidence="3">
    <location>
        <begin position="114"/>
        <end position="140"/>
    </location>
</feature>
<feature type="transmembrane region" description="Helical" evidence="3">
    <location>
        <begin position="57"/>
        <end position="77"/>
    </location>
</feature>
<proteinExistence type="inferred from homology"/>
<organism evidence="4 5">
    <name type="scientific">Hoylesella buccalis ATCC 35310</name>
    <dbReference type="NCBI Taxonomy" id="679190"/>
    <lineage>
        <taxon>Bacteria</taxon>
        <taxon>Pseudomonadati</taxon>
        <taxon>Bacteroidota</taxon>
        <taxon>Bacteroidia</taxon>
        <taxon>Bacteroidales</taxon>
        <taxon>Prevotellaceae</taxon>
        <taxon>Hoylesella</taxon>
    </lineage>
</organism>
<keyword evidence="3" id="KW-1133">Transmembrane helix</keyword>
<dbReference type="GO" id="GO:0008654">
    <property type="term" value="P:phospholipid biosynthetic process"/>
    <property type="evidence" value="ECO:0007669"/>
    <property type="project" value="InterPro"/>
</dbReference>
<dbReference type="InterPro" id="IPR043130">
    <property type="entry name" value="CDP-OH_PTrfase_TM_dom"/>
</dbReference>
<protein>
    <submittedName>
        <fullName evidence="4">CDP-alcohol phosphatidyltransferase</fullName>
    </submittedName>
</protein>
<evidence type="ECO:0000256" key="1">
    <source>
        <dbReference type="ARBA" id="ARBA00022679"/>
    </source>
</evidence>
<feature type="transmembrane region" description="Helical" evidence="3">
    <location>
        <begin position="31"/>
        <end position="51"/>
    </location>
</feature>
<dbReference type="InterPro" id="IPR000462">
    <property type="entry name" value="CDP-OH_P_trans"/>
</dbReference>
<dbReference type="GO" id="GO:0016780">
    <property type="term" value="F:phosphotransferase activity, for other substituted phosphate groups"/>
    <property type="evidence" value="ECO:0007669"/>
    <property type="project" value="InterPro"/>
</dbReference>
<evidence type="ECO:0000313" key="4">
    <source>
        <dbReference type="EMBL" id="EFA91309.1"/>
    </source>
</evidence>
<evidence type="ECO:0000256" key="3">
    <source>
        <dbReference type="SAM" id="Phobius"/>
    </source>
</evidence>
<keyword evidence="5" id="KW-1185">Reference proteome</keyword>
<keyword evidence="1 2" id="KW-0808">Transferase</keyword>
<dbReference type="InterPro" id="IPR048254">
    <property type="entry name" value="CDP_ALCOHOL_P_TRANSF_CS"/>
</dbReference>
<dbReference type="Pfam" id="PF01066">
    <property type="entry name" value="CDP-OH_P_transf"/>
    <property type="match status" value="1"/>
</dbReference>
<dbReference type="PROSITE" id="PS00379">
    <property type="entry name" value="CDP_ALCOHOL_P_TRANSF"/>
    <property type="match status" value="1"/>
</dbReference>
<accession>D1W7U7</accession>
<sequence length="213" mass="23561">MMKYRDYLQKLIYTLINPIIKGMIKMGITPNMVTTIGFVGNVVAAFLFIHASQLTPISMGFSWLGWGGAILLFSGLFDMMDGQLARLGNMSTTFGAFWDSTLDRYSELFSLFGITLYLMTASGIWAGVITFLALVGSIMVSYVRARAEGLGIECKVGLMQRPERVVVTALAAIITGMTSNLWWLIGGMTLIAVLANITAFWRVAHCYKQLKDR</sequence>
<comment type="caution">
    <text evidence="4">The sequence shown here is derived from an EMBL/GenBank/DDBJ whole genome shotgun (WGS) entry which is preliminary data.</text>
</comment>
<evidence type="ECO:0000313" key="5">
    <source>
        <dbReference type="Proteomes" id="UP000005283"/>
    </source>
</evidence>
<dbReference type="eggNOG" id="COG0558">
    <property type="taxonomic scope" value="Bacteria"/>
</dbReference>
<dbReference type="GO" id="GO:0016020">
    <property type="term" value="C:membrane"/>
    <property type="evidence" value="ECO:0007669"/>
    <property type="project" value="InterPro"/>
</dbReference>
<keyword evidence="3" id="KW-0812">Transmembrane</keyword>
<feature type="transmembrane region" description="Helical" evidence="3">
    <location>
        <begin position="181"/>
        <end position="204"/>
    </location>
</feature>
<comment type="similarity">
    <text evidence="2">Belongs to the CDP-alcohol phosphatidyltransferase class-I family.</text>
</comment>
<reference evidence="4 5" key="1">
    <citation type="submission" date="2009-12" db="EMBL/GenBank/DDBJ databases">
        <title>Genome Sequence of Prevotella buccalis ATCC 35310.</title>
        <authorList>
            <person name="Durkin A.S."/>
            <person name="Madupu R."/>
            <person name="Torralba M."/>
            <person name="Methe B."/>
            <person name="Sutton G."/>
            <person name="Strausberg R.L."/>
            <person name="Nelson K.E."/>
        </authorList>
    </citation>
    <scope>NUCLEOTIDE SEQUENCE [LARGE SCALE GENOMIC DNA]</scope>
    <source>
        <strain evidence="4 5">ATCC 35310</strain>
    </source>
</reference>
<dbReference type="Gene3D" id="1.20.120.1760">
    <property type="match status" value="1"/>
</dbReference>
<dbReference type="EMBL" id="ADEG01000090">
    <property type="protein sequence ID" value="EFA91309.1"/>
    <property type="molecule type" value="Genomic_DNA"/>
</dbReference>
<dbReference type="STRING" id="679190.HMPREF0650_0575"/>
<evidence type="ECO:0000256" key="2">
    <source>
        <dbReference type="RuleBase" id="RU003750"/>
    </source>
</evidence>
<dbReference type="AlphaFoldDB" id="D1W7U7"/>